<keyword evidence="3" id="KW-0336">GPI-anchor</keyword>
<evidence type="ECO:0000256" key="4">
    <source>
        <dbReference type="ARBA" id="ARBA00022670"/>
    </source>
</evidence>
<evidence type="ECO:0000256" key="8">
    <source>
        <dbReference type="ARBA" id="ARBA00023049"/>
    </source>
</evidence>
<dbReference type="CDD" id="cd09601">
    <property type="entry name" value="M1_APN-Q_like"/>
    <property type="match status" value="1"/>
</dbReference>
<keyword evidence="5 10" id="KW-0479">Metal-binding</keyword>
<dbReference type="PANTHER" id="PTHR11533:SF294">
    <property type="entry name" value="THYROTROPIN-RELEASING HORMONE-DEGRADING ECTOENZYME"/>
    <property type="match status" value="1"/>
</dbReference>
<dbReference type="Pfam" id="PF01433">
    <property type="entry name" value="Peptidase_M1"/>
    <property type="match status" value="1"/>
</dbReference>
<feature type="domain" description="ERAP1-like C-terminal" evidence="12">
    <location>
        <begin position="571"/>
        <end position="771"/>
    </location>
</feature>
<dbReference type="InterPro" id="IPR050344">
    <property type="entry name" value="Peptidase_M1_aminopeptidases"/>
</dbReference>
<dbReference type="Gene3D" id="1.25.50.20">
    <property type="match status" value="1"/>
</dbReference>
<evidence type="ECO:0000256" key="9">
    <source>
        <dbReference type="ARBA" id="ARBA00023288"/>
    </source>
</evidence>
<dbReference type="GO" id="GO:0008270">
    <property type="term" value="F:zinc ion binding"/>
    <property type="evidence" value="ECO:0007669"/>
    <property type="project" value="UniProtKB-UniRule"/>
</dbReference>
<dbReference type="GO" id="GO:0070006">
    <property type="term" value="F:metalloaminopeptidase activity"/>
    <property type="evidence" value="ECO:0007669"/>
    <property type="project" value="TreeGrafter"/>
</dbReference>
<accession>A0A195C8W4</accession>
<feature type="domain" description="Aminopeptidase N-like N-terminal" evidence="13">
    <location>
        <begin position="64"/>
        <end position="237"/>
    </location>
</feature>
<dbReference type="GO" id="GO:0006508">
    <property type="term" value="P:proteolysis"/>
    <property type="evidence" value="ECO:0007669"/>
    <property type="project" value="UniProtKB-KW"/>
</dbReference>
<dbReference type="InterPro" id="IPR034016">
    <property type="entry name" value="M1_APN-typ"/>
</dbReference>
<dbReference type="Gene3D" id="1.10.390.10">
    <property type="entry name" value="Neutral Protease Domain 2"/>
    <property type="match status" value="1"/>
</dbReference>
<dbReference type="InterPro" id="IPR001930">
    <property type="entry name" value="Peptidase_M1"/>
</dbReference>
<keyword evidence="3" id="KW-0325">Glycoprotein</keyword>
<dbReference type="GO" id="GO:0005615">
    <property type="term" value="C:extracellular space"/>
    <property type="evidence" value="ECO:0007669"/>
    <property type="project" value="TreeGrafter"/>
</dbReference>
<sequence length="883" mass="105319">MNLAQISSILIFITMITILTGEHIFYFNPPSDLRLSKYIIPVHYHINLIHLYGTESIFWKFITMNYEKSSFPFVGICNITIHVLRSTQDIILNSLHPIINDETILIRSDGKIYRINEYIMKVNIISFKFTDVLSPGLYTLKMQFFGHVLKKYAQNFFEFSYTNNKNSIIWLISPTIQVTGNGQLFPCWNKPHLKTTFKVSINCHRNYTVLFNMPIQDYNIIDEKSVWTHFHVTPLMSIMQFALVFTNFPRIRINENVSLWCDKCSNHQSINFEFTKNLIRNITLHLESEFSEINIPKMDHIAIPSFPYDGTSKWGLIFHREADLVYNKQVDPVMRKMEIARLIAPKIAYQWFSNVYLGRISWQSNFWLHDGLAALFAEEAIVKTFNNYKIMDFFIVQNQYDSLHLDSYHINMNPVYTISKNGSIFDFPRSMKVLVVLRMYENEISKEVFRKNVHTYLQKYMFSMSRIKGSFKFWSIRQILKQTPYSYSITNEFITWITYKYYPTVFWEQETSYEGKLFQDNRSSHYGTWWIHVAVVPQSFYNVFMIKWLKLYNSSLTVSALNMDWSIISFEQAGYYRANYNHTTVSNISKQLNTEFQSIIHNISRFKVDHVINRAKFIDDAFHLMMEGQYVPHMFWNLTRYLTHVTDYVAWYPMIKIFQYVSTLIPFSVDEVKYIDIKEKCKELVHIPMIKLGFNERLMEDDFYKSLRQEIVKWACVFQNHICWQKAYNKLKYHISDPKNHQFRPGWKRWTYCSGLSIGHKYLWFDLIKIWFEKPQPGNNVLLPYLICSGLNENSSSSFLEQYREKGHEIESYNKTYLHIFHSIIKNIPDNHDMFLQIYDQLNDLRPKEMNLLTALGNFVNHVYSEVRLREVSKMNQNFILTY</sequence>
<keyword evidence="15" id="KW-1185">Reference proteome</keyword>
<dbReference type="STRING" id="456900.A0A195C8W4"/>
<keyword evidence="3" id="KW-0472">Membrane</keyword>
<keyword evidence="7 10" id="KW-0862">Zinc</keyword>
<organism evidence="14 15">
    <name type="scientific">Cyphomyrmex costatus</name>
    <dbReference type="NCBI Taxonomy" id="456900"/>
    <lineage>
        <taxon>Eukaryota</taxon>
        <taxon>Metazoa</taxon>
        <taxon>Ecdysozoa</taxon>
        <taxon>Arthropoda</taxon>
        <taxon>Hexapoda</taxon>
        <taxon>Insecta</taxon>
        <taxon>Pterygota</taxon>
        <taxon>Neoptera</taxon>
        <taxon>Endopterygota</taxon>
        <taxon>Hymenoptera</taxon>
        <taxon>Apocrita</taxon>
        <taxon>Aculeata</taxon>
        <taxon>Formicoidea</taxon>
        <taxon>Formicidae</taxon>
        <taxon>Myrmicinae</taxon>
        <taxon>Cyphomyrmex</taxon>
    </lineage>
</organism>
<evidence type="ECO:0000259" key="13">
    <source>
        <dbReference type="Pfam" id="PF17900"/>
    </source>
</evidence>
<dbReference type="InterPro" id="IPR014782">
    <property type="entry name" value="Peptidase_M1_dom"/>
</dbReference>
<evidence type="ECO:0000313" key="14">
    <source>
        <dbReference type="EMBL" id="KYM97304.1"/>
    </source>
</evidence>
<evidence type="ECO:0000256" key="2">
    <source>
        <dbReference type="ARBA" id="ARBA00010136"/>
    </source>
</evidence>
<dbReference type="EMBL" id="KQ978072">
    <property type="protein sequence ID" value="KYM97304.1"/>
    <property type="molecule type" value="Genomic_DNA"/>
</dbReference>
<dbReference type="InterPro" id="IPR042097">
    <property type="entry name" value="Aminopeptidase_N-like_N_sf"/>
</dbReference>
<protein>
    <recommendedName>
        <fullName evidence="10">Aminopeptidase</fullName>
        <ecNumber evidence="10">3.4.11.-</ecNumber>
    </recommendedName>
</protein>
<dbReference type="Pfam" id="PF11838">
    <property type="entry name" value="ERAP1_C"/>
    <property type="match status" value="1"/>
</dbReference>
<evidence type="ECO:0000256" key="3">
    <source>
        <dbReference type="ARBA" id="ARBA00022622"/>
    </source>
</evidence>
<comment type="cofactor">
    <cofactor evidence="10">
        <name>Zn(2+)</name>
        <dbReference type="ChEBI" id="CHEBI:29105"/>
    </cofactor>
    <text evidence="10">Binds 1 zinc ion per subunit.</text>
</comment>
<evidence type="ECO:0000259" key="11">
    <source>
        <dbReference type="Pfam" id="PF01433"/>
    </source>
</evidence>
<dbReference type="EC" id="3.4.11.-" evidence="10"/>
<dbReference type="GO" id="GO:0098552">
    <property type="term" value="C:side of membrane"/>
    <property type="evidence" value="ECO:0007669"/>
    <property type="project" value="UniProtKB-KW"/>
</dbReference>
<dbReference type="GO" id="GO:0005737">
    <property type="term" value="C:cytoplasm"/>
    <property type="evidence" value="ECO:0007669"/>
    <property type="project" value="TreeGrafter"/>
</dbReference>
<keyword evidence="4 10" id="KW-0645">Protease</keyword>
<dbReference type="Gene3D" id="2.60.40.1730">
    <property type="entry name" value="tricorn interacting facor f3 domain"/>
    <property type="match status" value="1"/>
</dbReference>
<gene>
    <name evidence="14" type="ORF">ALC62_12037</name>
</gene>
<evidence type="ECO:0000256" key="1">
    <source>
        <dbReference type="ARBA" id="ARBA00004609"/>
    </source>
</evidence>
<dbReference type="SUPFAM" id="SSF63737">
    <property type="entry name" value="Leukotriene A4 hydrolase N-terminal domain"/>
    <property type="match status" value="1"/>
</dbReference>
<dbReference type="InterPro" id="IPR027268">
    <property type="entry name" value="Peptidase_M4/M1_CTD_sf"/>
</dbReference>
<dbReference type="InterPro" id="IPR045357">
    <property type="entry name" value="Aminopeptidase_N-like_N"/>
</dbReference>
<keyword evidence="10 14" id="KW-0031">Aminopeptidase</keyword>
<dbReference type="GO" id="GO:0005886">
    <property type="term" value="C:plasma membrane"/>
    <property type="evidence" value="ECO:0007669"/>
    <property type="project" value="UniProtKB-SubCell"/>
</dbReference>
<comment type="similarity">
    <text evidence="2 10">Belongs to the peptidase M1 family.</text>
</comment>
<keyword evidence="6 10" id="KW-0378">Hydrolase</keyword>
<dbReference type="Proteomes" id="UP000078542">
    <property type="component" value="Unassembled WGS sequence"/>
</dbReference>
<evidence type="ECO:0000313" key="15">
    <source>
        <dbReference type="Proteomes" id="UP000078542"/>
    </source>
</evidence>
<evidence type="ECO:0000256" key="6">
    <source>
        <dbReference type="ARBA" id="ARBA00022801"/>
    </source>
</evidence>
<keyword evidence="8 10" id="KW-0482">Metalloprotease</keyword>
<evidence type="ECO:0000256" key="10">
    <source>
        <dbReference type="RuleBase" id="RU364040"/>
    </source>
</evidence>
<dbReference type="GO" id="GO:0043171">
    <property type="term" value="P:peptide catabolic process"/>
    <property type="evidence" value="ECO:0007669"/>
    <property type="project" value="TreeGrafter"/>
</dbReference>
<dbReference type="PANTHER" id="PTHR11533">
    <property type="entry name" value="PROTEASE M1 ZINC METALLOPROTEASE"/>
    <property type="match status" value="1"/>
</dbReference>
<proteinExistence type="inferred from homology"/>
<keyword evidence="9" id="KW-0449">Lipoprotein</keyword>
<dbReference type="SUPFAM" id="SSF55486">
    <property type="entry name" value="Metalloproteases ('zincins'), catalytic domain"/>
    <property type="match status" value="1"/>
</dbReference>
<reference evidence="14 15" key="1">
    <citation type="submission" date="2016-03" db="EMBL/GenBank/DDBJ databases">
        <title>Cyphomyrmex costatus WGS genome.</title>
        <authorList>
            <person name="Nygaard S."/>
            <person name="Hu H."/>
            <person name="Boomsma J."/>
            <person name="Zhang G."/>
        </authorList>
    </citation>
    <scope>NUCLEOTIDE SEQUENCE [LARGE SCALE GENOMIC DNA]</scope>
    <source>
        <strain evidence="14">MS0001</strain>
        <tissue evidence="14">Whole body</tissue>
    </source>
</reference>
<name>A0A195C8W4_9HYME</name>
<dbReference type="GO" id="GO:0042277">
    <property type="term" value="F:peptide binding"/>
    <property type="evidence" value="ECO:0007669"/>
    <property type="project" value="TreeGrafter"/>
</dbReference>
<comment type="subcellular location">
    <subcellularLocation>
        <location evidence="1">Cell membrane</location>
        <topology evidence="1">Lipid-anchor</topology>
        <topology evidence="1">GPI-anchor</topology>
    </subcellularLocation>
</comment>
<dbReference type="PRINTS" id="PR00756">
    <property type="entry name" value="ALADIPTASE"/>
</dbReference>
<dbReference type="Pfam" id="PF17900">
    <property type="entry name" value="Peptidase_M1_N"/>
    <property type="match status" value="1"/>
</dbReference>
<evidence type="ECO:0000256" key="5">
    <source>
        <dbReference type="ARBA" id="ARBA00022723"/>
    </source>
</evidence>
<dbReference type="AlphaFoldDB" id="A0A195C8W4"/>
<feature type="domain" description="Peptidase M1 membrane alanine aminopeptidase" evidence="11">
    <location>
        <begin position="292"/>
        <end position="463"/>
    </location>
</feature>
<evidence type="ECO:0000259" key="12">
    <source>
        <dbReference type="Pfam" id="PF11838"/>
    </source>
</evidence>
<evidence type="ECO:0000256" key="7">
    <source>
        <dbReference type="ARBA" id="ARBA00022833"/>
    </source>
</evidence>
<dbReference type="InterPro" id="IPR024571">
    <property type="entry name" value="ERAP1-like_C_dom"/>
</dbReference>